<feature type="compositionally biased region" description="Low complexity" evidence="1">
    <location>
        <begin position="17"/>
        <end position="29"/>
    </location>
</feature>
<dbReference type="EMBL" id="CAADRP010000114">
    <property type="protein sequence ID" value="VFU23572.1"/>
    <property type="molecule type" value="Genomic_DNA"/>
</dbReference>
<evidence type="ECO:0000256" key="1">
    <source>
        <dbReference type="SAM" id="MobiDB-lite"/>
    </source>
</evidence>
<accession>A0A6N2K5P0</accession>
<protein>
    <submittedName>
        <fullName evidence="2">Uncharacterized protein</fullName>
    </submittedName>
</protein>
<gene>
    <name evidence="2" type="ORF">SVIM_LOCUS36946</name>
</gene>
<name>A0A6N2K5P0_SALVM</name>
<organism evidence="2">
    <name type="scientific">Salix viminalis</name>
    <name type="common">Common osier</name>
    <name type="synonym">Basket willow</name>
    <dbReference type="NCBI Taxonomy" id="40686"/>
    <lineage>
        <taxon>Eukaryota</taxon>
        <taxon>Viridiplantae</taxon>
        <taxon>Streptophyta</taxon>
        <taxon>Embryophyta</taxon>
        <taxon>Tracheophyta</taxon>
        <taxon>Spermatophyta</taxon>
        <taxon>Magnoliopsida</taxon>
        <taxon>eudicotyledons</taxon>
        <taxon>Gunneridae</taxon>
        <taxon>Pentapetalae</taxon>
        <taxon>rosids</taxon>
        <taxon>fabids</taxon>
        <taxon>Malpighiales</taxon>
        <taxon>Salicaceae</taxon>
        <taxon>Saliceae</taxon>
        <taxon>Salix</taxon>
    </lineage>
</organism>
<reference evidence="2" key="1">
    <citation type="submission" date="2019-03" db="EMBL/GenBank/DDBJ databases">
        <authorList>
            <person name="Mank J."/>
            <person name="Almeida P."/>
        </authorList>
    </citation>
    <scope>NUCLEOTIDE SEQUENCE</scope>
    <source>
        <strain evidence="2">78183</strain>
    </source>
</reference>
<sequence>MANVRKDSVSPPPSPLPAAAANDDTQTATERQLLRKTKIKSSSTSDDTHFPGPLFPSSRRTAAPPLMPFIRHPRPPPSGICLSKDSVSRTITLTTSNFLFGQIWEDILGVRQRKEIATGHRLANAELAIINPPEKSQP</sequence>
<feature type="region of interest" description="Disordered" evidence="1">
    <location>
        <begin position="1"/>
        <end position="77"/>
    </location>
</feature>
<dbReference type="AlphaFoldDB" id="A0A6N2K5P0"/>
<proteinExistence type="predicted"/>
<evidence type="ECO:0000313" key="2">
    <source>
        <dbReference type="EMBL" id="VFU23572.1"/>
    </source>
</evidence>